<proteinExistence type="predicted"/>
<organism evidence="1 2">
    <name type="scientific">Flavonifractor plautii ATCC 29863</name>
    <dbReference type="NCBI Taxonomy" id="411475"/>
    <lineage>
        <taxon>Bacteria</taxon>
        <taxon>Bacillati</taxon>
        <taxon>Bacillota</taxon>
        <taxon>Clostridia</taxon>
        <taxon>Eubacteriales</taxon>
        <taxon>Oscillospiraceae</taxon>
        <taxon>Flavonifractor</taxon>
    </lineage>
</organism>
<dbReference type="AlphaFoldDB" id="G9YRC8"/>
<dbReference type="HOGENOM" id="CLU_3251871_0_0_9"/>
<sequence>MVWAWALLLSKYYCYPSTTRRKREANSLSRFAKQRKIRYTAV</sequence>
<evidence type="ECO:0000313" key="2">
    <source>
        <dbReference type="Proteomes" id="UP000004459"/>
    </source>
</evidence>
<gene>
    <name evidence="1" type="ORF">HMPREF0372_02073</name>
</gene>
<comment type="caution">
    <text evidence="1">The sequence shown here is derived from an EMBL/GenBank/DDBJ whole genome shotgun (WGS) entry which is preliminary data.</text>
</comment>
<reference evidence="1 2" key="1">
    <citation type="submission" date="2011-08" db="EMBL/GenBank/DDBJ databases">
        <authorList>
            <person name="Weinstock G."/>
            <person name="Sodergren E."/>
            <person name="Clifton S."/>
            <person name="Fulton L."/>
            <person name="Fulton B."/>
            <person name="Courtney L."/>
            <person name="Fronick C."/>
            <person name="Harrison M."/>
            <person name="Strong C."/>
            <person name="Farmer C."/>
            <person name="Delahaunty K."/>
            <person name="Markovic C."/>
            <person name="Hall O."/>
            <person name="Minx P."/>
            <person name="Tomlinson C."/>
            <person name="Mitreva M."/>
            <person name="Hou S."/>
            <person name="Chen J."/>
            <person name="Wollam A."/>
            <person name="Pepin K.H."/>
            <person name="Johnson M."/>
            <person name="Bhonagiri V."/>
            <person name="Zhang X."/>
            <person name="Suruliraj S."/>
            <person name="Warren W."/>
            <person name="Chinwalla A."/>
            <person name="Mardis E.R."/>
            <person name="Wilson R.K."/>
        </authorList>
    </citation>
    <scope>NUCLEOTIDE SEQUENCE [LARGE SCALE GENOMIC DNA]</scope>
    <source>
        <strain evidence="1 2">ATCC 29863</strain>
    </source>
</reference>
<protein>
    <submittedName>
        <fullName evidence="1">Uncharacterized protein</fullName>
    </submittedName>
</protein>
<dbReference type="EMBL" id="AGCK01000164">
    <property type="protein sequence ID" value="EHM49711.1"/>
    <property type="molecule type" value="Genomic_DNA"/>
</dbReference>
<evidence type="ECO:0000313" key="1">
    <source>
        <dbReference type="EMBL" id="EHM49711.1"/>
    </source>
</evidence>
<dbReference type="Proteomes" id="UP000004459">
    <property type="component" value="Unassembled WGS sequence"/>
</dbReference>
<name>G9YRC8_FLAPL</name>
<accession>G9YRC8</accession>